<evidence type="ECO:0000313" key="1">
    <source>
        <dbReference type="EMBL" id="RDX80963.1"/>
    </source>
</evidence>
<organism evidence="1 2">
    <name type="scientific">Mucuna pruriens</name>
    <name type="common">Velvet bean</name>
    <name type="synonym">Dolichos pruriens</name>
    <dbReference type="NCBI Taxonomy" id="157652"/>
    <lineage>
        <taxon>Eukaryota</taxon>
        <taxon>Viridiplantae</taxon>
        <taxon>Streptophyta</taxon>
        <taxon>Embryophyta</taxon>
        <taxon>Tracheophyta</taxon>
        <taxon>Spermatophyta</taxon>
        <taxon>Magnoliopsida</taxon>
        <taxon>eudicotyledons</taxon>
        <taxon>Gunneridae</taxon>
        <taxon>Pentapetalae</taxon>
        <taxon>rosids</taxon>
        <taxon>fabids</taxon>
        <taxon>Fabales</taxon>
        <taxon>Fabaceae</taxon>
        <taxon>Papilionoideae</taxon>
        <taxon>50 kb inversion clade</taxon>
        <taxon>NPAAA clade</taxon>
        <taxon>indigoferoid/millettioid clade</taxon>
        <taxon>Phaseoleae</taxon>
        <taxon>Mucuna</taxon>
    </lineage>
</organism>
<dbReference type="InterPro" id="IPR012337">
    <property type="entry name" value="RNaseH-like_sf"/>
</dbReference>
<dbReference type="STRING" id="157652.A0A371FSC9"/>
<comment type="caution">
    <text evidence="1">The sequence shown here is derived from an EMBL/GenBank/DDBJ whole genome shotgun (WGS) entry which is preliminary data.</text>
</comment>
<dbReference type="PANTHER" id="PTHR35046">
    <property type="entry name" value="ZINC KNUCKLE (CCHC-TYPE) FAMILY PROTEIN"/>
    <property type="match status" value="1"/>
</dbReference>
<dbReference type="GO" id="GO:0003676">
    <property type="term" value="F:nucleic acid binding"/>
    <property type="evidence" value="ECO:0007669"/>
    <property type="project" value="InterPro"/>
</dbReference>
<dbReference type="EMBL" id="QJKJ01008053">
    <property type="protein sequence ID" value="RDX80963.1"/>
    <property type="molecule type" value="Genomic_DNA"/>
</dbReference>
<protein>
    <recommendedName>
        <fullName evidence="3">Integrase catalytic domain-containing protein</fullName>
    </recommendedName>
</protein>
<evidence type="ECO:0000313" key="2">
    <source>
        <dbReference type="Proteomes" id="UP000257109"/>
    </source>
</evidence>
<dbReference type="Proteomes" id="UP000257109">
    <property type="component" value="Unassembled WGS sequence"/>
</dbReference>
<accession>A0A371FSC9</accession>
<name>A0A371FSC9_MUCPR</name>
<dbReference type="OrthoDB" id="1935586at2759"/>
<reference evidence="1" key="1">
    <citation type="submission" date="2018-05" db="EMBL/GenBank/DDBJ databases">
        <title>Draft genome of Mucuna pruriens seed.</title>
        <authorList>
            <person name="Nnadi N.E."/>
            <person name="Vos R."/>
            <person name="Hasami M.H."/>
            <person name="Devisetty U.K."/>
            <person name="Aguiy J.C."/>
        </authorList>
    </citation>
    <scope>NUCLEOTIDE SEQUENCE [LARGE SCALE GENOMIC DNA]</scope>
    <source>
        <strain evidence="1">JCA_2017</strain>
    </source>
</reference>
<dbReference type="PANTHER" id="PTHR35046:SF9">
    <property type="entry name" value="RNA-DIRECTED DNA POLYMERASE"/>
    <property type="match status" value="1"/>
</dbReference>
<dbReference type="AlphaFoldDB" id="A0A371FSC9"/>
<evidence type="ECO:0008006" key="3">
    <source>
        <dbReference type="Google" id="ProtNLM"/>
    </source>
</evidence>
<keyword evidence="2" id="KW-1185">Reference proteome</keyword>
<dbReference type="SUPFAM" id="SSF53098">
    <property type="entry name" value="Ribonuclease H-like"/>
    <property type="match status" value="1"/>
</dbReference>
<dbReference type="Gene3D" id="3.30.420.10">
    <property type="entry name" value="Ribonuclease H-like superfamily/Ribonuclease H"/>
    <property type="match status" value="1"/>
</dbReference>
<feature type="non-terminal residue" evidence="1">
    <location>
        <position position="1"/>
    </location>
</feature>
<proteinExistence type="predicted"/>
<sequence>MANGWKSITSSVRRLLVEKPHEDMFSRMAHFIPCHKVDDACLVALFFKGVVRLHGLPRTIVLGRDAKFLTHFWRTLRSKLGTKLIFFIACHLQKDGQTKVTNRTLSQLLRYSRLEFEGNVFKEGKPDKDMVSTQENILDGHEAKDSQALKRKLKGKLNYWNAKKGIVR</sequence>
<dbReference type="InterPro" id="IPR036397">
    <property type="entry name" value="RNaseH_sf"/>
</dbReference>
<gene>
    <name evidence="1" type="ORF">CR513_38414</name>
</gene>